<evidence type="ECO:0000256" key="4">
    <source>
        <dbReference type="ARBA" id="ARBA00022727"/>
    </source>
</evidence>
<organism evidence="12 13">
    <name type="scientific">Sugiyamaella lignohabitans</name>
    <dbReference type="NCBI Taxonomy" id="796027"/>
    <lineage>
        <taxon>Eukaryota</taxon>
        <taxon>Fungi</taxon>
        <taxon>Dikarya</taxon>
        <taxon>Ascomycota</taxon>
        <taxon>Saccharomycotina</taxon>
        <taxon>Dipodascomycetes</taxon>
        <taxon>Dipodascales</taxon>
        <taxon>Trichomonascaceae</taxon>
        <taxon>Sugiyamaella</taxon>
    </lineage>
</organism>
<evidence type="ECO:0000256" key="5">
    <source>
        <dbReference type="ARBA" id="ARBA00022801"/>
    </source>
</evidence>
<comment type="cofactor">
    <cofactor evidence="1">
        <name>Zn(2+)</name>
        <dbReference type="ChEBI" id="CHEBI:29105"/>
    </cofactor>
</comment>
<dbReference type="InterPro" id="IPR027417">
    <property type="entry name" value="P-loop_NTPase"/>
</dbReference>
<reference evidence="12 13" key="1">
    <citation type="submission" date="2016-02" db="EMBL/GenBank/DDBJ databases">
        <title>Complete genome sequence and transcriptome regulation of the pentose utilising yeast Sugiyamaella lignohabitans.</title>
        <authorList>
            <person name="Bellasio M."/>
            <person name="Peymann A."/>
            <person name="Valli M."/>
            <person name="Sipitzky M."/>
            <person name="Graf A."/>
            <person name="Sauer M."/>
            <person name="Marx H."/>
            <person name="Mattanovich D."/>
        </authorList>
    </citation>
    <scope>NUCLEOTIDE SEQUENCE [LARGE SCALE GENOMIC DNA]</scope>
    <source>
        <strain evidence="12 13">CBS 10342</strain>
    </source>
</reference>
<gene>
    <name evidence="12" type="primary">DCD1</name>
    <name evidence="12" type="ORF">AWJ20_384</name>
</gene>
<dbReference type="GO" id="GO:0005737">
    <property type="term" value="C:cytoplasm"/>
    <property type="evidence" value="ECO:0007669"/>
    <property type="project" value="TreeGrafter"/>
</dbReference>
<evidence type="ECO:0000256" key="8">
    <source>
        <dbReference type="ARBA" id="ARBA00041763"/>
    </source>
</evidence>
<dbReference type="GO" id="GO:0006231">
    <property type="term" value="P:dTMP biosynthetic process"/>
    <property type="evidence" value="ECO:0007669"/>
    <property type="project" value="EnsemblFungi"/>
</dbReference>
<feature type="domain" description="CMP/dCMP-type deaminase" evidence="11">
    <location>
        <begin position="206"/>
        <end position="344"/>
    </location>
</feature>
<evidence type="ECO:0000313" key="13">
    <source>
        <dbReference type="Proteomes" id="UP000189580"/>
    </source>
</evidence>
<feature type="compositionally biased region" description="Polar residues" evidence="10">
    <location>
        <begin position="55"/>
        <end position="71"/>
    </location>
</feature>
<dbReference type="OrthoDB" id="6710946at2759"/>
<dbReference type="Pfam" id="PF00383">
    <property type="entry name" value="dCMP_cyt_deam_1"/>
    <property type="match status" value="1"/>
</dbReference>
<evidence type="ECO:0000256" key="1">
    <source>
        <dbReference type="ARBA" id="ARBA00001947"/>
    </source>
</evidence>
<dbReference type="InterPro" id="IPR002125">
    <property type="entry name" value="CMP_dCMP_dom"/>
</dbReference>
<dbReference type="GO" id="GO:0004132">
    <property type="term" value="F:dCMP deaminase activity"/>
    <property type="evidence" value="ECO:0007669"/>
    <property type="project" value="UniProtKB-EC"/>
</dbReference>
<dbReference type="Proteomes" id="UP000189580">
    <property type="component" value="Chromosome a"/>
</dbReference>
<dbReference type="GO" id="GO:0008270">
    <property type="term" value="F:zinc ion binding"/>
    <property type="evidence" value="ECO:0007669"/>
    <property type="project" value="InterPro"/>
</dbReference>
<keyword evidence="6" id="KW-0862">Zinc</keyword>
<dbReference type="PROSITE" id="PS00903">
    <property type="entry name" value="CYT_DCMP_DEAMINASES_1"/>
    <property type="match status" value="1"/>
</dbReference>
<dbReference type="Gene3D" id="3.40.50.300">
    <property type="entry name" value="P-loop containing nucleotide triphosphate hydrolases"/>
    <property type="match status" value="1"/>
</dbReference>
<dbReference type="GeneID" id="30035905"/>
<evidence type="ECO:0000256" key="7">
    <source>
        <dbReference type="ARBA" id="ARBA00038938"/>
    </source>
</evidence>
<dbReference type="InterPro" id="IPR016193">
    <property type="entry name" value="Cytidine_deaminase-like"/>
</dbReference>
<accession>A0A167CVB6</accession>
<dbReference type="EMBL" id="CP014501">
    <property type="protein sequence ID" value="ANB12146.1"/>
    <property type="molecule type" value="Genomic_DNA"/>
</dbReference>
<evidence type="ECO:0000256" key="3">
    <source>
        <dbReference type="ARBA" id="ARBA00022723"/>
    </source>
</evidence>
<comment type="similarity">
    <text evidence="2">Belongs to the cytidine and deoxycytidylate deaminase family.</text>
</comment>
<dbReference type="InterPro" id="IPR016192">
    <property type="entry name" value="APOBEC/CMP_deaminase_Zn-bd"/>
</dbReference>
<evidence type="ECO:0000256" key="6">
    <source>
        <dbReference type="ARBA" id="ARBA00022833"/>
    </source>
</evidence>
<evidence type="ECO:0000256" key="9">
    <source>
        <dbReference type="ARBA" id="ARBA00071582"/>
    </source>
</evidence>
<dbReference type="SUPFAM" id="SSF53927">
    <property type="entry name" value="Cytidine deaminase-like"/>
    <property type="match status" value="1"/>
</dbReference>
<evidence type="ECO:0000256" key="10">
    <source>
        <dbReference type="SAM" id="MobiDB-lite"/>
    </source>
</evidence>
<dbReference type="Gene3D" id="3.40.140.10">
    <property type="entry name" value="Cytidine Deaminase, domain 2"/>
    <property type="match status" value="1"/>
</dbReference>
<dbReference type="InterPro" id="IPR015517">
    <property type="entry name" value="dCMP_deaminase-rel"/>
</dbReference>
<evidence type="ECO:0000256" key="2">
    <source>
        <dbReference type="ARBA" id="ARBA00006576"/>
    </source>
</evidence>
<proteinExistence type="inferred from homology"/>
<dbReference type="AlphaFoldDB" id="A0A167CVB6"/>
<dbReference type="RefSeq" id="XP_018734623.1">
    <property type="nucleotide sequence ID" value="XM_018880873.1"/>
</dbReference>
<dbReference type="FunFam" id="3.40.140.10:FF:000035">
    <property type="entry name" value="dCMP deaminase"/>
    <property type="match status" value="1"/>
</dbReference>
<evidence type="ECO:0000259" key="11">
    <source>
        <dbReference type="PROSITE" id="PS51747"/>
    </source>
</evidence>
<keyword evidence="3" id="KW-0479">Metal-binding</keyword>
<protein>
    <recommendedName>
        <fullName evidence="9">Deoxycytidylate deaminase</fullName>
        <ecNumber evidence="7">3.5.4.12</ecNumber>
    </recommendedName>
    <alternativeName>
        <fullName evidence="8">dCMP deaminase</fullName>
    </alternativeName>
</protein>
<keyword evidence="4" id="KW-0545">Nucleotide biosynthesis</keyword>
<dbReference type="PANTHER" id="PTHR11086">
    <property type="entry name" value="DEOXYCYTIDYLATE DEAMINASE-RELATED"/>
    <property type="match status" value="1"/>
</dbReference>
<name>A0A167CVB6_9ASCO</name>
<sequence>MLIGVSGNISSGKKTVRKYLQLMGFAYLTVSDSYSDLTNGVDKWSLERPAPVKTLYSSDLPTPPESDTQQETQKRADGALEQFQSMDLLLEFATVNWSNNYVVEISDLKSFNDLCKRPFFLHVAVDAPALLRWERYQEKTKPGYHHVLTFQEFIAAGDKYLYGPASGAQLHSKAQVVIVNNTDSITELYVNIGKLNLTDPTRLRPSWDAYFMQLADLAALRSNCMKRRVGCVIVKEKRIVATGYNGTPRGLVNCNEGGCKRCNQALGSGAGLSTCLCLHAEENAILEAGRDRLGLEAIIYCNTCPCLTCSIKIVQSGIREVVYSQSYSMDSESAKVLEAGGILLRQYTPPKHGIVMS</sequence>
<dbReference type="GO" id="GO:0006226">
    <property type="term" value="P:dUMP biosynthetic process"/>
    <property type="evidence" value="ECO:0007669"/>
    <property type="project" value="EnsemblFungi"/>
</dbReference>
<dbReference type="InterPro" id="IPR035105">
    <property type="entry name" value="Deoxycytidylate_deaminase_dom"/>
</dbReference>
<dbReference type="PROSITE" id="PS51747">
    <property type="entry name" value="CYT_DCMP_DEAMINASES_2"/>
    <property type="match status" value="1"/>
</dbReference>
<dbReference type="CDD" id="cd01286">
    <property type="entry name" value="deoxycytidylate_deaminase"/>
    <property type="match status" value="1"/>
</dbReference>
<keyword evidence="5" id="KW-0378">Hydrolase</keyword>
<feature type="region of interest" description="Disordered" evidence="10">
    <location>
        <begin position="55"/>
        <end position="75"/>
    </location>
</feature>
<dbReference type="PANTHER" id="PTHR11086:SF18">
    <property type="entry name" value="DEOXYCYTIDYLATE DEAMINASE"/>
    <property type="match status" value="1"/>
</dbReference>
<evidence type="ECO:0000313" key="12">
    <source>
        <dbReference type="EMBL" id="ANB12146.1"/>
    </source>
</evidence>
<dbReference type="KEGG" id="slb:AWJ20_384"/>
<keyword evidence="13" id="KW-1185">Reference proteome</keyword>
<dbReference type="EC" id="3.5.4.12" evidence="7"/>